<protein>
    <recommendedName>
        <fullName evidence="3">DUF1618 domain-containing protein</fullName>
    </recommendedName>
</protein>
<proteinExistence type="predicted"/>
<dbReference type="OrthoDB" id="581435at2759"/>
<evidence type="ECO:0000313" key="1">
    <source>
        <dbReference type="EMBL" id="PUZ39707.1"/>
    </source>
</evidence>
<evidence type="ECO:0008006" key="3">
    <source>
        <dbReference type="Google" id="ProtNLM"/>
    </source>
</evidence>
<name>A0A2T7C8P5_9POAL</name>
<organism evidence="1 2">
    <name type="scientific">Panicum hallii var. hallii</name>
    <dbReference type="NCBI Taxonomy" id="1504633"/>
    <lineage>
        <taxon>Eukaryota</taxon>
        <taxon>Viridiplantae</taxon>
        <taxon>Streptophyta</taxon>
        <taxon>Embryophyta</taxon>
        <taxon>Tracheophyta</taxon>
        <taxon>Spermatophyta</taxon>
        <taxon>Magnoliopsida</taxon>
        <taxon>Liliopsida</taxon>
        <taxon>Poales</taxon>
        <taxon>Poaceae</taxon>
        <taxon>PACMAD clade</taxon>
        <taxon>Panicoideae</taxon>
        <taxon>Panicodae</taxon>
        <taxon>Paniceae</taxon>
        <taxon>Panicinae</taxon>
        <taxon>Panicum</taxon>
        <taxon>Panicum sect. Panicum</taxon>
    </lineage>
</organism>
<gene>
    <name evidence="1" type="ORF">GQ55_9G356900</name>
</gene>
<accession>A0A2T7C8P5</accession>
<keyword evidence="2" id="KW-1185">Reference proteome</keyword>
<dbReference type="EMBL" id="CM009757">
    <property type="protein sequence ID" value="PUZ39707.1"/>
    <property type="molecule type" value="Genomic_DNA"/>
</dbReference>
<dbReference type="Proteomes" id="UP000244336">
    <property type="component" value="Chromosome 9"/>
</dbReference>
<dbReference type="AlphaFoldDB" id="A0A2T7C8P5"/>
<dbReference type="Gramene" id="PUZ39707">
    <property type="protein sequence ID" value="PUZ39707"/>
    <property type="gene ID" value="GQ55_9G356900"/>
</dbReference>
<reference evidence="1 2" key="1">
    <citation type="submission" date="2018-04" db="EMBL/GenBank/DDBJ databases">
        <title>WGS assembly of Panicum hallii var. hallii HAL2.</title>
        <authorList>
            <person name="Lovell J."/>
            <person name="Jenkins J."/>
            <person name="Lowry D."/>
            <person name="Mamidi S."/>
            <person name="Sreedasyam A."/>
            <person name="Weng X."/>
            <person name="Barry K."/>
            <person name="Bonette J."/>
            <person name="Campitelli B."/>
            <person name="Daum C."/>
            <person name="Gordon S."/>
            <person name="Gould B."/>
            <person name="Lipzen A."/>
            <person name="MacQueen A."/>
            <person name="Palacio-Mejia J."/>
            <person name="Plott C."/>
            <person name="Shakirov E."/>
            <person name="Shu S."/>
            <person name="Yoshinaga Y."/>
            <person name="Zane M."/>
            <person name="Rokhsar D."/>
            <person name="Grimwood J."/>
            <person name="Schmutz J."/>
            <person name="Juenger T."/>
        </authorList>
    </citation>
    <scope>NUCLEOTIDE SEQUENCE [LARGE SCALE GENOMIC DNA]</scope>
    <source>
        <strain evidence="2">cv. HAL2</strain>
    </source>
</reference>
<sequence length="75" mass="8363">MPLPDDVLMDIFLLPPHRSCLLCASLALHGLPVLDVFTNSTRIARFLPFRDPLNHVSAASFSLTDLHWHVLGNSE</sequence>
<evidence type="ECO:0000313" key="2">
    <source>
        <dbReference type="Proteomes" id="UP000244336"/>
    </source>
</evidence>